<reference evidence="1" key="1">
    <citation type="submission" date="2020-11" db="EMBL/GenBank/DDBJ databases">
        <authorList>
            <person name="Tran Van P."/>
        </authorList>
    </citation>
    <scope>NUCLEOTIDE SEQUENCE</scope>
</reference>
<accession>A0A7R9GUW0</accession>
<protein>
    <submittedName>
        <fullName evidence="1">Uncharacterized protein</fullName>
    </submittedName>
</protein>
<organism evidence="1">
    <name type="scientific">Timema cristinae</name>
    <name type="common">Walking stick</name>
    <dbReference type="NCBI Taxonomy" id="61476"/>
    <lineage>
        <taxon>Eukaryota</taxon>
        <taxon>Metazoa</taxon>
        <taxon>Ecdysozoa</taxon>
        <taxon>Arthropoda</taxon>
        <taxon>Hexapoda</taxon>
        <taxon>Insecta</taxon>
        <taxon>Pterygota</taxon>
        <taxon>Neoptera</taxon>
        <taxon>Polyneoptera</taxon>
        <taxon>Phasmatodea</taxon>
        <taxon>Timematodea</taxon>
        <taxon>Timematoidea</taxon>
        <taxon>Timematidae</taxon>
        <taxon>Timema</taxon>
    </lineage>
</organism>
<sequence>MRPEQETILTDMIHAVNLITNILKSLTQSLIK</sequence>
<dbReference type="AlphaFoldDB" id="A0A7R9GUW0"/>
<name>A0A7R9GUW0_TIMCR</name>
<dbReference type="EMBL" id="OC317673">
    <property type="protein sequence ID" value="CAD7398377.1"/>
    <property type="molecule type" value="Genomic_DNA"/>
</dbReference>
<evidence type="ECO:0000313" key="1">
    <source>
        <dbReference type="EMBL" id="CAD7398377.1"/>
    </source>
</evidence>
<proteinExistence type="predicted"/>
<gene>
    <name evidence="1" type="ORF">TCEB3V08_LOCUS4471</name>
</gene>